<protein>
    <recommendedName>
        <fullName evidence="2">SURP motif domain-containing protein</fullName>
    </recommendedName>
</protein>
<sequence>MSAEDDATPGIIVPGPELRMKIERTAASLAKRDKRKAEEMMAKVLASQKREEFLFFEMTHVFYPFFLQKLNEFRTYPELMPTEKDSTSKTSNTVTTTVKAGGIVRREGGTRREEVLRQAEVEAQRYLEDPFPNKYSLDLLHGTVDMSALTLSYMTCTAQYIAKYGEQFLQDLRTRYVNNAAFRFLNSEDVRHGVLLKLIESYRRILNHDPEEVEDRLERYDSPRYVIDKICAEKARYARAAIARQKAALLTDDELRDKLEWNIFTVVQNFSLNDLSLDGPVPAGAAARRRAQHEGVSTIALTTASPSTTNGSSADASTPATVTPRGVEDVQEDGSHMVRPPTGMMAPPAFKPSFISSTLVNSVDPTAPPANGGGRV</sequence>
<evidence type="ECO:0000313" key="3">
    <source>
        <dbReference type="EMBL" id="CCC46860.1"/>
    </source>
</evidence>
<dbReference type="Pfam" id="PF01805">
    <property type="entry name" value="Surp"/>
    <property type="match status" value="1"/>
</dbReference>
<dbReference type="PANTHER" id="PTHR15316:SF12">
    <property type="entry name" value="SURP MOTIF DOMAIN-CONTAINING PROTEIN"/>
    <property type="match status" value="1"/>
</dbReference>
<dbReference type="GO" id="GO:0071004">
    <property type="term" value="C:U2-type prespliceosome"/>
    <property type="evidence" value="ECO:0007669"/>
    <property type="project" value="TreeGrafter"/>
</dbReference>
<dbReference type="AlphaFoldDB" id="G0TSD4"/>
<proteinExistence type="predicted"/>
<feature type="region of interest" description="Disordered" evidence="1">
    <location>
        <begin position="302"/>
        <end position="341"/>
    </location>
</feature>
<dbReference type="InterPro" id="IPR000061">
    <property type="entry name" value="Surp"/>
</dbReference>
<name>G0TSD4_TRYVY</name>
<feature type="domain" description="SURP motif" evidence="2">
    <location>
        <begin position="153"/>
        <end position="195"/>
    </location>
</feature>
<evidence type="ECO:0000256" key="1">
    <source>
        <dbReference type="SAM" id="MobiDB-lite"/>
    </source>
</evidence>
<evidence type="ECO:0000259" key="2">
    <source>
        <dbReference type="PROSITE" id="PS50128"/>
    </source>
</evidence>
<dbReference type="EMBL" id="HE573019">
    <property type="protein sequence ID" value="CCC46860.1"/>
    <property type="molecule type" value="Genomic_DNA"/>
</dbReference>
<dbReference type="GO" id="GO:0071013">
    <property type="term" value="C:catalytic step 2 spliceosome"/>
    <property type="evidence" value="ECO:0007669"/>
    <property type="project" value="TreeGrafter"/>
</dbReference>
<organism evidence="3">
    <name type="scientific">Trypanosoma vivax (strain Y486)</name>
    <dbReference type="NCBI Taxonomy" id="1055687"/>
    <lineage>
        <taxon>Eukaryota</taxon>
        <taxon>Discoba</taxon>
        <taxon>Euglenozoa</taxon>
        <taxon>Kinetoplastea</taxon>
        <taxon>Metakinetoplastina</taxon>
        <taxon>Trypanosomatida</taxon>
        <taxon>Trypanosomatidae</taxon>
        <taxon>Trypanosoma</taxon>
        <taxon>Duttonella</taxon>
    </lineage>
</organism>
<dbReference type="GO" id="GO:0000381">
    <property type="term" value="P:regulation of alternative mRNA splicing, via spliceosome"/>
    <property type="evidence" value="ECO:0007669"/>
    <property type="project" value="TreeGrafter"/>
</dbReference>
<dbReference type="VEuPathDB" id="TriTrypDB:TvY486_0300530"/>
<dbReference type="SMART" id="SM00648">
    <property type="entry name" value="SWAP"/>
    <property type="match status" value="2"/>
</dbReference>
<accession>G0TSD4</accession>
<feature type="compositionally biased region" description="Polar residues" evidence="1">
    <location>
        <begin position="302"/>
        <end position="321"/>
    </location>
</feature>
<gene>
    <name evidence="3" type="ORF">TVY486_0300530</name>
</gene>
<reference evidence="3" key="1">
    <citation type="journal article" date="2012" name="Proc. Natl. Acad. Sci. U.S.A.">
        <title>Antigenic diversity is generated by distinct evolutionary mechanisms in African trypanosome species.</title>
        <authorList>
            <person name="Jackson A.P."/>
            <person name="Berry A."/>
            <person name="Aslett M."/>
            <person name="Allison H.C."/>
            <person name="Burton P."/>
            <person name="Vavrova-Anderson J."/>
            <person name="Brown R."/>
            <person name="Browne H."/>
            <person name="Corton N."/>
            <person name="Hauser H."/>
            <person name="Gamble J."/>
            <person name="Gilderthorp R."/>
            <person name="Marcello L."/>
            <person name="McQuillan J."/>
            <person name="Otto T.D."/>
            <person name="Quail M.A."/>
            <person name="Sanders M.J."/>
            <person name="van Tonder A."/>
            <person name="Ginger M.L."/>
            <person name="Field M.C."/>
            <person name="Barry J.D."/>
            <person name="Hertz-Fowler C."/>
            <person name="Berriman M."/>
        </authorList>
    </citation>
    <scope>NUCLEOTIDE SEQUENCE</scope>
    <source>
        <strain evidence="3">Y486</strain>
    </source>
</reference>
<dbReference type="PROSITE" id="PS50128">
    <property type="entry name" value="SURP"/>
    <property type="match status" value="1"/>
</dbReference>
<dbReference type="Gene3D" id="1.10.10.790">
    <property type="entry name" value="Surp module"/>
    <property type="match status" value="1"/>
</dbReference>
<dbReference type="InterPro" id="IPR045146">
    <property type="entry name" value="SF3A1"/>
</dbReference>
<dbReference type="PANTHER" id="PTHR15316">
    <property type="entry name" value="SPLICEOSOME ASSOCIATED PROTEIN 114/SWAP SPLICING FACTOR-RELATED"/>
    <property type="match status" value="1"/>
</dbReference>
<dbReference type="InterPro" id="IPR035967">
    <property type="entry name" value="SWAP/Surp_sf"/>
</dbReference>
<dbReference type="GO" id="GO:0045292">
    <property type="term" value="P:mRNA cis splicing, via spliceosome"/>
    <property type="evidence" value="ECO:0007669"/>
    <property type="project" value="InterPro"/>
</dbReference>
<dbReference type="SUPFAM" id="SSF109905">
    <property type="entry name" value="Surp module (SWAP domain)"/>
    <property type="match status" value="1"/>
</dbReference>
<dbReference type="GO" id="GO:0005686">
    <property type="term" value="C:U2 snRNP"/>
    <property type="evidence" value="ECO:0007669"/>
    <property type="project" value="TreeGrafter"/>
</dbReference>
<dbReference type="GO" id="GO:0003723">
    <property type="term" value="F:RNA binding"/>
    <property type="evidence" value="ECO:0007669"/>
    <property type="project" value="InterPro"/>
</dbReference>